<dbReference type="PROSITE" id="PS51808">
    <property type="entry name" value="CHCH"/>
    <property type="match status" value="1"/>
</dbReference>
<evidence type="ECO:0000313" key="2">
    <source>
        <dbReference type="EMBL" id="OMJ94385.1"/>
    </source>
</evidence>
<dbReference type="OrthoDB" id="282387at2759"/>
<comment type="caution">
    <text evidence="1">The sequence shown here is derived from an EMBL/GenBank/DDBJ whole genome shotgun (WGS) entry which is preliminary data.</text>
</comment>
<dbReference type="EMBL" id="MPUH01000124">
    <property type="protein sequence ID" value="OMJ89529.1"/>
    <property type="molecule type" value="Genomic_DNA"/>
</dbReference>
<keyword evidence="3" id="KW-1185">Reference proteome</keyword>
<dbReference type="EMBL" id="MPUH01000027">
    <property type="protein sequence ID" value="OMJ94385.1"/>
    <property type="molecule type" value="Genomic_DNA"/>
</dbReference>
<organism evidence="1 3">
    <name type="scientific">Stentor coeruleus</name>
    <dbReference type="NCBI Taxonomy" id="5963"/>
    <lineage>
        <taxon>Eukaryota</taxon>
        <taxon>Sar</taxon>
        <taxon>Alveolata</taxon>
        <taxon>Ciliophora</taxon>
        <taxon>Postciliodesmatophora</taxon>
        <taxon>Heterotrichea</taxon>
        <taxon>Heterotrichida</taxon>
        <taxon>Stentoridae</taxon>
        <taxon>Stentor</taxon>
    </lineage>
</organism>
<dbReference type="Proteomes" id="UP000187209">
    <property type="component" value="Unassembled WGS sequence"/>
</dbReference>
<accession>A0A1R2CKI2</accession>
<reference evidence="1 3" key="1">
    <citation type="submission" date="2016-11" db="EMBL/GenBank/DDBJ databases">
        <title>The macronuclear genome of Stentor coeruleus: a giant cell with tiny introns.</title>
        <authorList>
            <person name="Slabodnick M."/>
            <person name="Ruby J.G."/>
            <person name="Reiff S.B."/>
            <person name="Swart E.C."/>
            <person name="Gosai S."/>
            <person name="Prabakaran S."/>
            <person name="Witkowska E."/>
            <person name="Larue G.E."/>
            <person name="Fisher S."/>
            <person name="Freeman R.M."/>
            <person name="Gunawardena J."/>
            <person name="Chu W."/>
            <person name="Stover N.A."/>
            <person name="Gregory B.D."/>
            <person name="Nowacki M."/>
            <person name="Derisi J."/>
            <person name="Roy S.W."/>
            <person name="Marshall W.F."/>
            <person name="Sood P."/>
        </authorList>
    </citation>
    <scope>NUCLEOTIDE SEQUENCE [LARGE SCALE GENOMIC DNA]</scope>
    <source>
        <strain evidence="1">WM001</strain>
    </source>
</reference>
<evidence type="ECO:0000313" key="3">
    <source>
        <dbReference type="Proteomes" id="UP000187209"/>
    </source>
</evidence>
<proteinExistence type="predicted"/>
<sequence>MSLFHGMSLDGGVQRCFPFWLKFVDCYKGEDDPGAMCREDFQDFHECSTRNKEMRLNYRINEELHKWKILAIPRYNELTDSFEPVSLPADPDAYFH</sequence>
<protein>
    <recommendedName>
        <fullName evidence="4">NADH dehydrogenase [ubiquinone] iron-sulfur protein 5</fullName>
    </recommendedName>
</protein>
<dbReference type="AlphaFoldDB" id="A0A1R2CKI2"/>
<evidence type="ECO:0000313" key="1">
    <source>
        <dbReference type="EMBL" id="OMJ89529.1"/>
    </source>
</evidence>
<evidence type="ECO:0008006" key="4">
    <source>
        <dbReference type="Google" id="ProtNLM"/>
    </source>
</evidence>
<gene>
    <name evidence="2" type="ORF">SteCoe_2432</name>
    <name evidence="1" type="ORF">SteCoe_8332</name>
</gene>
<name>A0A1R2CKI2_9CILI</name>